<organism evidence="1 2">
    <name type="scientific">Parabacteroides faecis</name>
    <dbReference type="NCBI Taxonomy" id="1217282"/>
    <lineage>
        <taxon>Bacteria</taxon>
        <taxon>Pseudomonadati</taxon>
        <taxon>Bacteroidota</taxon>
        <taxon>Bacteroidia</taxon>
        <taxon>Bacteroidales</taxon>
        <taxon>Tannerellaceae</taxon>
        <taxon>Parabacteroides</taxon>
    </lineage>
</organism>
<dbReference type="Proteomes" id="UP000533637">
    <property type="component" value="Unassembled WGS sequence"/>
</dbReference>
<accession>A0ABR6KKW4</accession>
<sequence length="114" mass="13114">MKLLLLLFVLMQGLVGDKPDCKAFYEETLYPISLSARLFKKEKTDEYYLLYLKGEDDGDKEVVVRLLKNQMGKSIFLFAVDKSLISKRKGETALHILAPMKDGFNVRIFTDLCE</sequence>
<gene>
    <name evidence="1" type="ORF">GGQ57_001891</name>
</gene>
<evidence type="ECO:0000313" key="2">
    <source>
        <dbReference type="Proteomes" id="UP000533637"/>
    </source>
</evidence>
<proteinExistence type="predicted"/>
<dbReference type="RefSeq" id="WP_122375784.1">
    <property type="nucleotide sequence ID" value="NZ_BMPB01000001.1"/>
</dbReference>
<name>A0ABR6KKW4_9BACT</name>
<dbReference type="EMBL" id="JACHOC010000003">
    <property type="protein sequence ID" value="MBB4621994.1"/>
    <property type="molecule type" value="Genomic_DNA"/>
</dbReference>
<reference evidence="1 2" key="1">
    <citation type="submission" date="2020-08" db="EMBL/GenBank/DDBJ databases">
        <title>Genomic Encyclopedia of Type Strains, Phase IV (KMG-IV): sequencing the most valuable type-strain genomes for metagenomic binning, comparative biology and taxonomic classification.</title>
        <authorList>
            <person name="Goeker M."/>
        </authorList>
    </citation>
    <scope>NUCLEOTIDE SEQUENCE [LARGE SCALE GENOMIC DNA]</scope>
    <source>
        <strain evidence="1 2">DSM 102983</strain>
    </source>
</reference>
<protein>
    <submittedName>
        <fullName evidence="1">Uncharacterized protein</fullName>
    </submittedName>
</protein>
<evidence type="ECO:0000313" key="1">
    <source>
        <dbReference type="EMBL" id="MBB4621994.1"/>
    </source>
</evidence>
<comment type="caution">
    <text evidence="1">The sequence shown here is derived from an EMBL/GenBank/DDBJ whole genome shotgun (WGS) entry which is preliminary data.</text>
</comment>
<keyword evidence="2" id="KW-1185">Reference proteome</keyword>